<evidence type="ECO:0000256" key="12">
    <source>
        <dbReference type="PROSITE-ProRule" id="PRU00047"/>
    </source>
</evidence>
<keyword evidence="9" id="KW-0238">DNA-binding</keyword>
<keyword evidence="13" id="KW-0175">Coiled coil</keyword>
<accession>A0ABQ4WMD8</accession>
<sequence>MDIDDEEDENKPELTFPYEESDPLNPPLPASDSEPEDVIEVEDTVEPEDETVPASVHEVEGAAVMENLVRKLGNAKERAECKKLKKELEEARFINTLLSMQKERVERDLYWTRVQAYEFYQDMIRRGIMFEERPNEAINVLVKDEESPSSEPRGSPRAVELRRWFEKTKMTFGINECAEDKKVKFAAATLWTEIKKLMTAEFCPAEELQRIENELWNLKGEVTSSKLQFDDAVRSSMNNQKQGNARAMTTAPKEGKVSSGSLPVLWNVIFNLPCWSVVQFGCHKWWKDGPQSEVIRQGKKNVATGANAQPIPTCYDCDEQGHTRNRCPKKVKQEEVGQVHGRAYAIKDVEPQVWIGLASTCHFVCGEKVVRIPYGNKTLTVESDKGMSRLKVISCIKDRKYIRTTVRSFVFGNVLRENDRRRSSLTKAGLARLEDVPIIHDFPEVFPNELPGLSPPRQVEFRIDLVPGAAPIARAPYRLEPSNMGELLEKLRELLKKRFIRLSSSPWGAHVLFVKKKDGSFRMCIDYRELDKLDCFCLISKHLTKLTQKDKKYEWGREEEEAFQTLKKKLCSAPILALPEGTEDFVVYYDASLKGYGSMLMQKEKVIVYASRQLKTHEENYTTHDLELGAVVFALRLWRHYFTGLTQKEAMKKKNVKAKNLGRLIKQIFEFHPDGTRCFGNHVWLPRFGGLRDLIMHESHKSKYSIHPGSDKMYQDLKLLYWWPNRKADIATITMDFVSGLPRTPSGYDTIWVIVDRLTKSAHFLPTKKTDSMEKLTQLYLKEIKALGTNLDMSIAYHPQTDGQSKRTIQTLEDMLRACVIDLGSNWDCHLPLIEFSYNNSYHASIKAAPYEALYGQKCRSPVCWSEIRDSQLTSPELIRETMKNIVQIKNRLDTVLLKVSPWKGVVHFGKRGKLSPRYIGPFKILARVGPVAYTLELHEELKGIHSTFHVLNLKKCLAKGDILVSMDEIQLDDKLHMIEEPVEIVDLEVKRLKQSRILIVKVHWNS</sequence>
<proteinExistence type="predicted"/>
<evidence type="ECO:0000259" key="15">
    <source>
        <dbReference type="PROSITE" id="PS50158"/>
    </source>
</evidence>
<keyword evidence="5" id="KW-0460">Magnesium</keyword>
<dbReference type="EMBL" id="BQNB010008767">
    <property type="protein sequence ID" value="GJS54028.1"/>
    <property type="molecule type" value="Genomic_DNA"/>
</dbReference>
<reference evidence="17" key="2">
    <citation type="submission" date="2022-01" db="EMBL/GenBank/DDBJ databases">
        <authorList>
            <person name="Yamashiro T."/>
            <person name="Shiraishi A."/>
            <person name="Satake H."/>
            <person name="Nakayama K."/>
        </authorList>
    </citation>
    <scope>NUCLEOTIDE SEQUENCE</scope>
</reference>
<keyword evidence="3" id="KW-0064">Aspartyl protease</keyword>
<dbReference type="PANTHER" id="PTHR37984">
    <property type="entry name" value="PROTEIN CBG26694"/>
    <property type="match status" value="1"/>
</dbReference>
<dbReference type="Pfam" id="PF17919">
    <property type="entry name" value="RT_RNaseH_2"/>
    <property type="match status" value="1"/>
</dbReference>
<feature type="domain" description="Integrase catalytic" evidence="16">
    <location>
        <begin position="704"/>
        <end position="858"/>
    </location>
</feature>
<dbReference type="Gene3D" id="3.30.420.10">
    <property type="entry name" value="Ribonuclease H-like superfamily/Ribonuclease H"/>
    <property type="match status" value="1"/>
</dbReference>
<evidence type="ECO:0000256" key="7">
    <source>
        <dbReference type="ARBA" id="ARBA00022918"/>
    </source>
</evidence>
<keyword evidence="10" id="KW-0233">DNA recombination</keyword>
<dbReference type="Gene3D" id="1.10.340.70">
    <property type="match status" value="1"/>
</dbReference>
<feature type="domain" description="CCHC-type" evidence="15">
    <location>
        <begin position="314"/>
        <end position="329"/>
    </location>
</feature>
<dbReference type="Pfam" id="PF24626">
    <property type="entry name" value="SH3_Tf2-1"/>
    <property type="match status" value="1"/>
</dbReference>
<evidence type="ECO:0000256" key="5">
    <source>
        <dbReference type="ARBA" id="ARBA00022842"/>
    </source>
</evidence>
<evidence type="ECO:0000259" key="16">
    <source>
        <dbReference type="PROSITE" id="PS50994"/>
    </source>
</evidence>
<reference evidence="17" key="1">
    <citation type="journal article" date="2022" name="Int. J. Mol. Sci.">
        <title>Draft Genome of Tanacetum Coccineum: Genomic Comparison of Closely Related Tanacetum-Family Plants.</title>
        <authorList>
            <person name="Yamashiro T."/>
            <person name="Shiraishi A."/>
            <person name="Nakayama K."/>
            <person name="Satake H."/>
        </authorList>
    </citation>
    <scope>NUCLEOTIDE SEQUENCE</scope>
</reference>
<dbReference type="PANTHER" id="PTHR37984:SF5">
    <property type="entry name" value="PROTEIN NYNRIN-LIKE"/>
    <property type="match status" value="1"/>
</dbReference>
<evidence type="ECO:0000256" key="14">
    <source>
        <dbReference type="SAM" id="MobiDB-lite"/>
    </source>
</evidence>
<dbReference type="InterPro" id="IPR043502">
    <property type="entry name" value="DNA/RNA_pol_sf"/>
</dbReference>
<evidence type="ECO:0000256" key="1">
    <source>
        <dbReference type="ARBA" id="ARBA00022670"/>
    </source>
</evidence>
<feature type="compositionally biased region" description="Acidic residues" evidence="14">
    <location>
        <begin position="1"/>
        <end position="10"/>
    </location>
</feature>
<evidence type="ECO:0000256" key="6">
    <source>
        <dbReference type="ARBA" id="ARBA00022908"/>
    </source>
</evidence>
<dbReference type="GO" id="GO:0003964">
    <property type="term" value="F:RNA-directed DNA polymerase activity"/>
    <property type="evidence" value="ECO:0007669"/>
    <property type="project" value="UniProtKB-KW"/>
</dbReference>
<keyword evidence="12" id="KW-0862">Zinc</keyword>
<dbReference type="InterPro" id="IPR001878">
    <property type="entry name" value="Znf_CCHC"/>
</dbReference>
<evidence type="ECO:0000256" key="9">
    <source>
        <dbReference type="ARBA" id="ARBA00023125"/>
    </source>
</evidence>
<keyword evidence="8" id="KW-0808">Transferase</keyword>
<dbReference type="PROSITE" id="PS50158">
    <property type="entry name" value="ZF_CCHC"/>
    <property type="match status" value="1"/>
</dbReference>
<evidence type="ECO:0000256" key="8">
    <source>
        <dbReference type="ARBA" id="ARBA00022932"/>
    </source>
</evidence>
<dbReference type="InterPro" id="IPR050951">
    <property type="entry name" value="Retrovirus_Pol_polyprotein"/>
</dbReference>
<evidence type="ECO:0000313" key="18">
    <source>
        <dbReference type="Proteomes" id="UP001151760"/>
    </source>
</evidence>
<dbReference type="InterPro" id="IPR056924">
    <property type="entry name" value="SH3_Tf2-1"/>
</dbReference>
<evidence type="ECO:0000256" key="13">
    <source>
        <dbReference type="SAM" id="Coils"/>
    </source>
</evidence>
<gene>
    <name evidence="17" type="ORF">Tco_0627390</name>
</gene>
<dbReference type="PROSITE" id="PS50994">
    <property type="entry name" value="INTEGRASE"/>
    <property type="match status" value="1"/>
</dbReference>
<dbReference type="InterPro" id="IPR041588">
    <property type="entry name" value="Integrase_H2C2"/>
</dbReference>
<dbReference type="InterPro" id="IPR036397">
    <property type="entry name" value="RNaseH_sf"/>
</dbReference>
<keyword evidence="8" id="KW-0548">Nucleotidyltransferase</keyword>
<dbReference type="Pfam" id="PF17921">
    <property type="entry name" value="Integrase_H2C2"/>
    <property type="match status" value="1"/>
</dbReference>
<keyword evidence="1" id="KW-0645">Protease</keyword>
<dbReference type="InterPro" id="IPR012337">
    <property type="entry name" value="RNaseH-like_sf"/>
</dbReference>
<keyword evidence="12" id="KW-0863">Zinc-finger</keyword>
<evidence type="ECO:0000256" key="11">
    <source>
        <dbReference type="ARBA" id="ARBA00023268"/>
    </source>
</evidence>
<keyword evidence="11" id="KW-0511">Multifunctional enzyme</keyword>
<keyword evidence="6" id="KW-0229">DNA integration</keyword>
<comment type="caution">
    <text evidence="17">The sequence shown here is derived from an EMBL/GenBank/DDBJ whole genome shotgun (WGS) entry which is preliminary data.</text>
</comment>
<protein>
    <submittedName>
        <fullName evidence="17">Reverse transcriptase domain-containing protein</fullName>
    </submittedName>
</protein>
<dbReference type="InterPro" id="IPR001584">
    <property type="entry name" value="Integrase_cat-core"/>
</dbReference>
<evidence type="ECO:0000313" key="17">
    <source>
        <dbReference type="EMBL" id="GJS54028.1"/>
    </source>
</evidence>
<dbReference type="SUPFAM" id="SSF53098">
    <property type="entry name" value="Ribonuclease H-like"/>
    <property type="match status" value="1"/>
</dbReference>
<evidence type="ECO:0000256" key="4">
    <source>
        <dbReference type="ARBA" id="ARBA00022801"/>
    </source>
</evidence>
<keyword evidence="2" id="KW-0479">Metal-binding</keyword>
<dbReference type="Proteomes" id="UP001151760">
    <property type="component" value="Unassembled WGS sequence"/>
</dbReference>
<feature type="coiled-coil region" evidence="13">
    <location>
        <begin position="65"/>
        <end position="94"/>
    </location>
</feature>
<keyword evidence="8" id="KW-0239">DNA-directed DNA polymerase</keyword>
<feature type="region of interest" description="Disordered" evidence="14">
    <location>
        <begin position="1"/>
        <end position="40"/>
    </location>
</feature>
<dbReference type="SUPFAM" id="SSF56672">
    <property type="entry name" value="DNA/RNA polymerases"/>
    <property type="match status" value="1"/>
</dbReference>
<keyword evidence="18" id="KW-1185">Reference proteome</keyword>
<keyword evidence="7 17" id="KW-0695">RNA-directed DNA polymerase</keyword>
<evidence type="ECO:0000256" key="10">
    <source>
        <dbReference type="ARBA" id="ARBA00023172"/>
    </source>
</evidence>
<organism evidence="17 18">
    <name type="scientific">Tanacetum coccineum</name>
    <dbReference type="NCBI Taxonomy" id="301880"/>
    <lineage>
        <taxon>Eukaryota</taxon>
        <taxon>Viridiplantae</taxon>
        <taxon>Streptophyta</taxon>
        <taxon>Embryophyta</taxon>
        <taxon>Tracheophyta</taxon>
        <taxon>Spermatophyta</taxon>
        <taxon>Magnoliopsida</taxon>
        <taxon>eudicotyledons</taxon>
        <taxon>Gunneridae</taxon>
        <taxon>Pentapetalae</taxon>
        <taxon>asterids</taxon>
        <taxon>campanulids</taxon>
        <taxon>Asterales</taxon>
        <taxon>Asteraceae</taxon>
        <taxon>Asteroideae</taxon>
        <taxon>Anthemideae</taxon>
        <taxon>Anthemidinae</taxon>
        <taxon>Tanacetum</taxon>
    </lineage>
</organism>
<keyword evidence="4" id="KW-0378">Hydrolase</keyword>
<dbReference type="InterPro" id="IPR041577">
    <property type="entry name" value="RT_RNaseH_2"/>
</dbReference>
<evidence type="ECO:0000256" key="3">
    <source>
        <dbReference type="ARBA" id="ARBA00022750"/>
    </source>
</evidence>
<dbReference type="Gene3D" id="3.10.10.10">
    <property type="entry name" value="HIV Type 1 Reverse Transcriptase, subunit A, domain 1"/>
    <property type="match status" value="1"/>
</dbReference>
<evidence type="ECO:0000256" key="2">
    <source>
        <dbReference type="ARBA" id="ARBA00022723"/>
    </source>
</evidence>
<name>A0ABQ4WMD8_9ASTR</name>